<dbReference type="eggNOG" id="COG1763">
    <property type="taxonomic scope" value="Bacteria"/>
</dbReference>
<organism evidence="2 3">
    <name type="scientific">Desulfotalea psychrophila (strain LSv54 / DSM 12343)</name>
    <dbReference type="NCBI Taxonomy" id="177439"/>
    <lineage>
        <taxon>Bacteria</taxon>
        <taxon>Pseudomonadati</taxon>
        <taxon>Thermodesulfobacteriota</taxon>
        <taxon>Desulfobulbia</taxon>
        <taxon>Desulfobulbales</taxon>
        <taxon>Desulfocapsaceae</taxon>
        <taxon>Desulfotalea</taxon>
    </lineage>
</organism>
<evidence type="ECO:0000259" key="1">
    <source>
        <dbReference type="Pfam" id="PF03205"/>
    </source>
</evidence>
<dbReference type="STRING" id="177439.DP1766"/>
<protein>
    <submittedName>
        <fullName evidence="2">Related to molybdopterin-guanine dinucleotide biosynthesis protein B</fullName>
    </submittedName>
</protein>
<dbReference type="CDD" id="cd03116">
    <property type="entry name" value="MobB"/>
    <property type="match status" value="1"/>
</dbReference>
<dbReference type="Gene3D" id="3.40.50.300">
    <property type="entry name" value="P-loop containing nucleotide triphosphate hydrolases"/>
    <property type="match status" value="1"/>
</dbReference>
<keyword evidence="3" id="KW-1185">Reference proteome</keyword>
<dbReference type="InterPro" id="IPR004435">
    <property type="entry name" value="MobB_dom"/>
</dbReference>
<dbReference type="InterPro" id="IPR052539">
    <property type="entry name" value="MGD_biosynthesis_adapter"/>
</dbReference>
<dbReference type="InterPro" id="IPR027417">
    <property type="entry name" value="P-loop_NTPase"/>
</dbReference>
<dbReference type="AlphaFoldDB" id="Q6AMD0"/>
<name>Q6AMD0_DESPS</name>
<dbReference type="Proteomes" id="UP000000602">
    <property type="component" value="Chromosome"/>
</dbReference>
<dbReference type="SUPFAM" id="SSF52540">
    <property type="entry name" value="P-loop containing nucleoside triphosphate hydrolases"/>
    <property type="match status" value="1"/>
</dbReference>
<dbReference type="KEGG" id="dps:DP1766"/>
<proteinExistence type="predicted"/>
<dbReference type="Pfam" id="PF03205">
    <property type="entry name" value="MobB"/>
    <property type="match status" value="1"/>
</dbReference>
<dbReference type="PANTHER" id="PTHR40072:SF1">
    <property type="entry name" value="MOLYBDOPTERIN-GUANINE DINUCLEOTIDE BIOSYNTHESIS ADAPTER PROTEIN"/>
    <property type="match status" value="1"/>
</dbReference>
<accession>Q6AMD0</accession>
<sequence>MAAIVSFIGWHDSGKTTLATRVVSHLKAKGYTVAVMKSSSEVGLEFDTPGTDTHKHKIAGADSVLLVAPDQMVLQSFQKIDSLQTMAHRFFPEADIIIAEGFKRARKIAKIEVIRDIDQKIRDEVTGVIALATNISGIRGDYVFRLDESEEIASFIEKRFLGEDARNKETTSLFVNGQKVPMKDFIQRSLAGTVHGYVNSLKVTEHIDEIELTIKFRK</sequence>
<evidence type="ECO:0000313" key="2">
    <source>
        <dbReference type="EMBL" id="CAG36495.1"/>
    </source>
</evidence>
<evidence type="ECO:0000313" key="3">
    <source>
        <dbReference type="Proteomes" id="UP000000602"/>
    </source>
</evidence>
<reference evidence="3" key="1">
    <citation type="journal article" date="2004" name="Environ. Microbiol.">
        <title>The genome of Desulfotalea psychrophila, a sulfate-reducing bacterium from permanently cold Arctic sediments.</title>
        <authorList>
            <person name="Rabus R."/>
            <person name="Ruepp A."/>
            <person name="Frickey T."/>
            <person name="Rattei T."/>
            <person name="Fartmann B."/>
            <person name="Stark M."/>
            <person name="Bauer M."/>
            <person name="Zibat A."/>
            <person name="Lombardot T."/>
            <person name="Becker I."/>
            <person name="Amann J."/>
            <person name="Gellner K."/>
            <person name="Teeling H."/>
            <person name="Leuschner W.D."/>
            <person name="Gloeckner F.-O."/>
            <person name="Lupas A.N."/>
            <person name="Amann R."/>
            <person name="Klenk H.-P."/>
        </authorList>
    </citation>
    <scope>NUCLEOTIDE SEQUENCE [LARGE SCALE GENOMIC DNA]</scope>
    <source>
        <strain evidence="3">DSM 12343 / LSv54</strain>
    </source>
</reference>
<dbReference type="HOGENOM" id="CLU_068199_0_2_7"/>
<dbReference type="GO" id="GO:0006777">
    <property type="term" value="P:Mo-molybdopterin cofactor biosynthetic process"/>
    <property type="evidence" value="ECO:0007669"/>
    <property type="project" value="InterPro"/>
</dbReference>
<gene>
    <name evidence="2" type="ordered locus">DP1766</name>
</gene>
<dbReference type="PANTHER" id="PTHR40072">
    <property type="entry name" value="MOLYBDOPTERIN-GUANINE DINUCLEOTIDE BIOSYNTHESIS ADAPTER PROTEIN-RELATED"/>
    <property type="match status" value="1"/>
</dbReference>
<dbReference type="GO" id="GO:0005525">
    <property type="term" value="F:GTP binding"/>
    <property type="evidence" value="ECO:0007669"/>
    <property type="project" value="InterPro"/>
</dbReference>
<feature type="domain" description="Molybdopterin-guanine dinucleotide biosynthesis protein B (MobB)" evidence="1">
    <location>
        <begin position="4"/>
        <end position="133"/>
    </location>
</feature>
<dbReference type="RefSeq" id="WP_011189007.1">
    <property type="nucleotide sequence ID" value="NC_006138.1"/>
</dbReference>
<dbReference type="EMBL" id="CR522870">
    <property type="protein sequence ID" value="CAG36495.1"/>
    <property type="molecule type" value="Genomic_DNA"/>
</dbReference>
<dbReference type="OrthoDB" id="9786803at2"/>
<dbReference type="NCBIfam" id="TIGR00176">
    <property type="entry name" value="mobB"/>
    <property type="match status" value="1"/>
</dbReference>